<reference evidence="2" key="1">
    <citation type="submission" date="2021-10" db="EMBL/GenBank/DDBJ databases">
        <title>Tamlana sargassums sp. nov., and Tamlana laminarinivorans sp. nov., two new bacteria isolated from the brown alga.</title>
        <authorList>
            <person name="Li J."/>
        </authorList>
    </citation>
    <scope>NUCLEOTIDE SEQUENCE</scope>
    <source>
        <strain evidence="2">PT2-4</strain>
    </source>
</reference>
<accession>A0A9X1HW22</accession>
<sequence length="1665" mass="186827">MIKQKLSKQIRIVFAIFIISLFTNKINAQGPNAPEAASFEPVDATDMVNLVTGDLSYVLPLLNVPSPEGGYPIALSYHAGIAMEQEASWVGLGWNVNPGAINRSVNGDPDDWRNGKQFNFVYSDLGEEEEITIGIGATFKIFNVAIDYSFINGKASGGTIEFGIGFKNSSGFSGLNSYKAGVSVGYGGKSGVSFNTTVNNVSVGMSSNGNISLGAQKGFLQNTLSFNQKSGLSFSQQGNALGISLRSGGIGYSLGRYGFNSIVSNHITAGGVSVNRKGFISAIPISKIFHVKFSYFKTTAHIFDSENNSIYGALYSKEGTYSYSNSIEAVERRHMDVLGSFMSGNHSPTNVSYSANFETLNYDDYDVSGQGISEKIQPYVYEYGYLTGKSPSQGKYIYFDNPFSKEFGDESNNIYFYSTVSNNSFLKIDNSTWNIPQSIANITDVTSNEILNYNFNNQLGYNSSSKRKRSGTLVESYTNLQIKSNPSLIYEATNFTRYTINGDGSIDFHYPNRGIGAFKVTTEDGKTYHYSLPVYQYENMTKGYDNIRGKEKSFSEIQRVTPYATHWLLTAITGPDYLDNNSDGKINDDDYGYWVTFDYGKWTDSFMWYREVKDGKRQRGRIDVLADEKENIVESWGIRQLYYLNAINTRTHSALFLKSVRNDNMGTHLSKSWTYNDVNKGIVQDYANLATGLYFQDNKYTYDANISSSSSLKLDKILIIKHKDLDKFNLVHSQTPNINQTSNSIDLNVSGDRYNVIGQYLGETNKTLHQRTWLSGNYEDNVYLSNKFNQTYINEYALSSTDFEYSYDLAKETSSSNGKLTLEKVLSNGKNNISLIPPYEFLYYNNGATYDEDNFDLWGYYKSYPENWSLKQIKSPTGNELMIKYERDDFKTVLLNGNGESNYDMTPKPKTFLRLNNGYSGSLELIHTNPCYEIGEIYSCITINNSIDIEFNESDYNGSTSTVIGATITGVYNDYITVDFDTQVPSNFSGDFYADHFNGWSNIYNVTLDVEDCFSEQAIGKCNDSRGGLRVSEIVNIYDNNSNSTFYEYTNPTTGESSGMTAQTPYVNFSSLKNLIPGSGVMYEYVTVLTKDENDNHINKEVYNFHSLSPLNYSIGLTYGRLSSSENVIDQIDNYLKIEYDEQIVNTNIVNSTSDEDEIKLMDLKVYNNYSLLGTLKSRKEYNSKNQIINSLQYDYGDTPFANKLGTSAESFKSYSVYESDGGTRGNSISYYDLTKTSFIKNPSIVKSTTTTQGGFTTTTTFNKHDFLTGQVLETTTTDSKGNEFKTELIPAYTIAEYSDELSGYGMGSKVDNPTNYNMLTQEAMTKTYLKVGNEWKETGVGITTWNNQWDYTEFDGNKTLNSTIPNEEKIWRKHKSFVWDGGLNPDGTLQGFTNPNPEQDDESFDWTVNPTLEQPNTDWKNVSTTTQYNHYSMPLEVRDINNNYASTKMCDDNTKVLAVSNAQYTEMYYSGAEYVTDNTSYFDGQVKSAGQNQTTAHTGTHSVTVSSGGKGFEVNMIDNQHRAGKYKVSVWVEKSNHAQARISINGNTKPFNGEEVYAGNWVLKTHYEDLSTAAETVYITSAGSTIYIDDFRLHPIASSMTSYVYNEWDELWYIISNNGLASKFEYDAAGRLITTETEVADFNGEGTGGFKTISKNSYNYKNNQ</sequence>
<evidence type="ECO:0000256" key="1">
    <source>
        <dbReference type="SAM" id="SignalP"/>
    </source>
</evidence>
<dbReference type="RefSeq" id="WP_226539493.1">
    <property type="nucleotide sequence ID" value="NZ_JAJAPW010000001.1"/>
</dbReference>
<organism evidence="2 3">
    <name type="scientific">Neotamlana laminarinivorans</name>
    <dbReference type="NCBI Taxonomy" id="2883124"/>
    <lineage>
        <taxon>Bacteria</taxon>
        <taxon>Pseudomonadati</taxon>
        <taxon>Bacteroidota</taxon>
        <taxon>Flavobacteriia</taxon>
        <taxon>Flavobacteriales</taxon>
        <taxon>Flavobacteriaceae</taxon>
        <taxon>Neotamlana</taxon>
    </lineage>
</organism>
<dbReference type="InterPro" id="IPR018247">
    <property type="entry name" value="EF_Hand_1_Ca_BS"/>
</dbReference>
<feature type="chain" id="PRO_5040837941" description="YD repeat-containing protein" evidence="1">
    <location>
        <begin position="29"/>
        <end position="1665"/>
    </location>
</feature>
<keyword evidence="1" id="KW-0732">Signal</keyword>
<keyword evidence="3" id="KW-1185">Reference proteome</keyword>
<comment type="caution">
    <text evidence="2">The sequence shown here is derived from an EMBL/GenBank/DDBJ whole genome shotgun (WGS) entry which is preliminary data.</text>
</comment>
<dbReference type="EMBL" id="JAJAPW010000001">
    <property type="protein sequence ID" value="MCB4797228.1"/>
    <property type="molecule type" value="Genomic_DNA"/>
</dbReference>
<feature type="signal peptide" evidence="1">
    <location>
        <begin position="1"/>
        <end position="28"/>
    </location>
</feature>
<gene>
    <name evidence="2" type="ORF">LG649_00095</name>
</gene>
<proteinExistence type="predicted"/>
<protein>
    <recommendedName>
        <fullName evidence="4">YD repeat-containing protein</fullName>
    </recommendedName>
</protein>
<evidence type="ECO:0000313" key="3">
    <source>
        <dbReference type="Proteomes" id="UP001139199"/>
    </source>
</evidence>
<evidence type="ECO:0008006" key="4">
    <source>
        <dbReference type="Google" id="ProtNLM"/>
    </source>
</evidence>
<name>A0A9X1HW22_9FLAO</name>
<evidence type="ECO:0000313" key="2">
    <source>
        <dbReference type="EMBL" id="MCB4797228.1"/>
    </source>
</evidence>
<dbReference type="PROSITE" id="PS00018">
    <property type="entry name" value="EF_HAND_1"/>
    <property type="match status" value="1"/>
</dbReference>
<dbReference type="Proteomes" id="UP001139199">
    <property type="component" value="Unassembled WGS sequence"/>
</dbReference>